<dbReference type="OrthoDB" id="1350128at2759"/>
<dbReference type="PANTHER" id="PTHR31672:SF13">
    <property type="entry name" value="F-BOX PROTEIN CPR30-LIKE"/>
    <property type="match status" value="1"/>
</dbReference>
<dbReference type="Pfam" id="PF00646">
    <property type="entry name" value="F-box"/>
    <property type="match status" value="1"/>
</dbReference>
<dbReference type="InterPro" id="IPR001810">
    <property type="entry name" value="F-box_dom"/>
</dbReference>
<gene>
    <name evidence="2" type="ORF">TSUD_176010</name>
</gene>
<dbReference type="SMART" id="SM00256">
    <property type="entry name" value="FBOX"/>
    <property type="match status" value="1"/>
</dbReference>
<dbReference type="InterPro" id="IPR013187">
    <property type="entry name" value="F-box-assoc_dom_typ3"/>
</dbReference>
<dbReference type="NCBIfam" id="TIGR01640">
    <property type="entry name" value="F_box_assoc_1"/>
    <property type="match status" value="1"/>
</dbReference>
<dbReference type="AlphaFoldDB" id="A0A2Z6LKF9"/>
<dbReference type="CDD" id="cd22157">
    <property type="entry name" value="F-box_AtFBW1-like"/>
    <property type="match status" value="1"/>
</dbReference>
<accession>A0A2Z6LKF9</accession>
<evidence type="ECO:0000259" key="1">
    <source>
        <dbReference type="PROSITE" id="PS50181"/>
    </source>
</evidence>
<proteinExistence type="predicted"/>
<dbReference type="PANTHER" id="PTHR31672">
    <property type="entry name" value="BNACNNG10540D PROTEIN"/>
    <property type="match status" value="1"/>
</dbReference>
<evidence type="ECO:0000313" key="3">
    <source>
        <dbReference type="Proteomes" id="UP000242715"/>
    </source>
</evidence>
<dbReference type="Pfam" id="PF08268">
    <property type="entry name" value="FBA_3"/>
    <property type="match status" value="1"/>
</dbReference>
<organism evidence="2 3">
    <name type="scientific">Trifolium subterraneum</name>
    <name type="common">Subterranean clover</name>
    <dbReference type="NCBI Taxonomy" id="3900"/>
    <lineage>
        <taxon>Eukaryota</taxon>
        <taxon>Viridiplantae</taxon>
        <taxon>Streptophyta</taxon>
        <taxon>Embryophyta</taxon>
        <taxon>Tracheophyta</taxon>
        <taxon>Spermatophyta</taxon>
        <taxon>Magnoliopsida</taxon>
        <taxon>eudicotyledons</taxon>
        <taxon>Gunneridae</taxon>
        <taxon>Pentapetalae</taxon>
        <taxon>rosids</taxon>
        <taxon>fabids</taxon>
        <taxon>Fabales</taxon>
        <taxon>Fabaceae</taxon>
        <taxon>Papilionoideae</taxon>
        <taxon>50 kb inversion clade</taxon>
        <taxon>NPAAA clade</taxon>
        <taxon>Hologalegina</taxon>
        <taxon>IRL clade</taxon>
        <taxon>Trifolieae</taxon>
        <taxon>Trifolium</taxon>
    </lineage>
</organism>
<sequence length="409" mass="47894">MNTPPPKSQRDRQSTPSKPVILPNELITEILSWLPVKYLMQMKCVSKSWNNLISDPKFVQLHLNRSARNPYFSSVVSNHHDDDDNDDDYSFIHFPVNRLLENRYISISNDPYYQLNDKDCCYEVVGSCNGLICLIGYPKNEIVYKTMWLCFWNPATRKISDKLGSDYHYNVKYTWKYSKFVFGYDNSTDTYKVVAVSQTDNNDPQSKTKVRVFSLGDNIWRTIQGFPVVPLQVFIKSMGCDLDGVHLNCTVNWMANQSDLTNDYVIISLDLCTEKYTQMLLPQGLEYDPHVLPSVCVLNDSLCLYRDFKRTDFVIWKMKEFGDDKSWIQFLKFSYNNIRMNYKLGHRPIIKLTPLHLSEDGETLVFANNLQDRAILYNRRTNRLRKTRINNKICWFSIKHYVESLVSTS</sequence>
<dbReference type="Proteomes" id="UP000242715">
    <property type="component" value="Unassembled WGS sequence"/>
</dbReference>
<feature type="domain" description="F-box" evidence="1">
    <location>
        <begin position="16"/>
        <end position="61"/>
    </location>
</feature>
<keyword evidence="3" id="KW-1185">Reference proteome</keyword>
<dbReference type="Gene3D" id="1.20.1280.50">
    <property type="match status" value="1"/>
</dbReference>
<dbReference type="PROSITE" id="PS50181">
    <property type="entry name" value="FBOX"/>
    <property type="match status" value="1"/>
</dbReference>
<evidence type="ECO:0000313" key="2">
    <source>
        <dbReference type="EMBL" id="GAU18259.1"/>
    </source>
</evidence>
<reference evidence="3" key="1">
    <citation type="journal article" date="2017" name="Front. Plant Sci.">
        <title>Climate Clever Clovers: New Paradigm to Reduce the Environmental Footprint of Ruminants by Breeding Low Methanogenic Forages Utilizing Haplotype Variation.</title>
        <authorList>
            <person name="Kaur P."/>
            <person name="Appels R."/>
            <person name="Bayer P.E."/>
            <person name="Keeble-Gagnere G."/>
            <person name="Wang J."/>
            <person name="Hirakawa H."/>
            <person name="Shirasawa K."/>
            <person name="Vercoe P."/>
            <person name="Stefanova K."/>
            <person name="Durmic Z."/>
            <person name="Nichols P."/>
            <person name="Revell C."/>
            <person name="Isobe S.N."/>
            <person name="Edwards D."/>
            <person name="Erskine W."/>
        </authorList>
    </citation>
    <scope>NUCLEOTIDE SEQUENCE [LARGE SCALE GENOMIC DNA]</scope>
    <source>
        <strain evidence="3">cv. Daliak</strain>
    </source>
</reference>
<dbReference type="SUPFAM" id="SSF81383">
    <property type="entry name" value="F-box domain"/>
    <property type="match status" value="1"/>
</dbReference>
<dbReference type="InterPro" id="IPR050796">
    <property type="entry name" value="SCF_F-box_component"/>
</dbReference>
<protein>
    <recommendedName>
        <fullName evidence="1">F-box domain-containing protein</fullName>
    </recommendedName>
</protein>
<dbReference type="EMBL" id="DF973181">
    <property type="protein sequence ID" value="GAU18259.1"/>
    <property type="molecule type" value="Genomic_DNA"/>
</dbReference>
<name>A0A2Z6LKF9_TRISU</name>
<dbReference type="InterPro" id="IPR036047">
    <property type="entry name" value="F-box-like_dom_sf"/>
</dbReference>
<dbReference type="InterPro" id="IPR017451">
    <property type="entry name" value="F-box-assoc_interact_dom"/>
</dbReference>